<dbReference type="OrthoDB" id="412018at2759"/>
<dbReference type="AlphaFoldDB" id="A0A0N1P3J9"/>
<sequence>MFLVGSPRRILVINPNTSTSITETFKPVIAELDFPYKYDYTYWTSPQGPAMIKSEGDLSESASQCLPLLLGIAHEFDGFLAACYADHPLVNMLRAAVRGKPVVSIFEASILAAIALVGESSTFGIVTTAVVYEDMLDTSVNRLLGSPQARKLFAGTCATHIGLQDLQPGHEQRAGMKIVKATTELIEKSDATVDIVCMGGVILGGKEAWVRKAFDAEKRDVKIVDQLLAGMLILDAMLNHTPMEKVDFDRVLR</sequence>
<comment type="similarity">
    <text evidence="1">Belongs to the HyuE racemase family.</text>
</comment>
<reference evidence="2 3" key="1">
    <citation type="submission" date="2015-06" db="EMBL/GenBank/DDBJ databases">
        <title>Draft genome of the ant-associated black yeast Phialophora attae CBS 131958.</title>
        <authorList>
            <person name="Moreno L.F."/>
            <person name="Stielow B.J."/>
            <person name="de Hoog S."/>
            <person name="Vicente V.A."/>
            <person name="Weiss V.A."/>
            <person name="de Vries M."/>
            <person name="Cruz L.M."/>
            <person name="Souza E.M."/>
        </authorList>
    </citation>
    <scope>NUCLEOTIDE SEQUENCE [LARGE SCALE GENOMIC DNA]</scope>
    <source>
        <strain evidence="2 3">CBS 131958</strain>
    </source>
</reference>
<dbReference type="GO" id="GO:0047661">
    <property type="term" value="F:amino-acid racemase activity"/>
    <property type="evidence" value="ECO:0007669"/>
    <property type="project" value="InterPro"/>
</dbReference>
<dbReference type="InterPro" id="IPR015942">
    <property type="entry name" value="Asp/Glu/hydantoin_racemase"/>
</dbReference>
<dbReference type="PANTHER" id="PTHR28047">
    <property type="entry name" value="PROTEIN DCG1"/>
    <property type="match status" value="1"/>
</dbReference>
<dbReference type="EMBL" id="LFJN01000004">
    <property type="protein sequence ID" value="KPI44130.1"/>
    <property type="molecule type" value="Genomic_DNA"/>
</dbReference>
<gene>
    <name evidence="2" type="ORF">AB675_6372</name>
</gene>
<organism evidence="2 3">
    <name type="scientific">Cyphellophora attinorum</name>
    <dbReference type="NCBI Taxonomy" id="1664694"/>
    <lineage>
        <taxon>Eukaryota</taxon>
        <taxon>Fungi</taxon>
        <taxon>Dikarya</taxon>
        <taxon>Ascomycota</taxon>
        <taxon>Pezizomycotina</taxon>
        <taxon>Eurotiomycetes</taxon>
        <taxon>Chaetothyriomycetidae</taxon>
        <taxon>Chaetothyriales</taxon>
        <taxon>Cyphellophoraceae</taxon>
        <taxon>Cyphellophora</taxon>
    </lineage>
</organism>
<dbReference type="VEuPathDB" id="FungiDB:AB675_6372"/>
<dbReference type="InterPro" id="IPR053714">
    <property type="entry name" value="Iso_Racemase_Enz_sf"/>
</dbReference>
<proteinExistence type="inferred from homology"/>
<dbReference type="InterPro" id="IPR052186">
    <property type="entry name" value="Hydantoin_racemase-like"/>
</dbReference>
<dbReference type="STRING" id="1664694.A0A0N1P3J9"/>
<evidence type="ECO:0008006" key="4">
    <source>
        <dbReference type="Google" id="ProtNLM"/>
    </source>
</evidence>
<comment type="caution">
    <text evidence="2">The sequence shown here is derived from an EMBL/GenBank/DDBJ whole genome shotgun (WGS) entry which is preliminary data.</text>
</comment>
<evidence type="ECO:0000256" key="1">
    <source>
        <dbReference type="ARBA" id="ARBA00038414"/>
    </source>
</evidence>
<dbReference type="Pfam" id="PF01177">
    <property type="entry name" value="Asp_Glu_race"/>
    <property type="match status" value="1"/>
</dbReference>
<protein>
    <recommendedName>
        <fullName evidence="4">Hydantoin racemase</fullName>
    </recommendedName>
</protein>
<dbReference type="GeneID" id="28738538"/>
<dbReference type="Gene3D" id="3.40.50.12500">
    <property type="match status" value="1"/>
</dbReference>
<accession>A0A0N1P3J9</accession>
<name>A0A0N1P3J9_9EURO</name>
<keyword evidence="3" id="KW-1185">Reference proteome</keyword>
<evidence type="ECO:0000313" key="2">
    <source>
        <dbReference type="EMBL" id="KPI44130.1"/>
    </source>
</evidence>
<evidence type="ECO:0000313" key="3">
    <source>
        <dbReference type="Proteomes" id="UP000038010"/>
    </source>
</evidence>
<dbReference type="RefSeq" id="XP_018004093.1">
    <property type="nucleotide sequence ID" value="XM_018146658.1"/>
</dbReference>
<dbReference type="Proteomes" id="UP000038010">
    <property type="component" value="Unassembled WGS sequence"/>
</dbReference>
<dbReference type="PANTHER" id="PTHR28047:SF5">
    <property type="entry name" value="PROTEIN DCG1"/>
    <property type="match status" value="1"/>
</dbReference>